<evidence type="ECO:0000256" key="3">
    <source>
        <dbReference type="ARBA" id="ARBA00022741"/>
    </source>
</evidence>
<keyword evidence="10" id="KW-1185">Reference proteome</keyword>
<evidence type="ECO:0000256" key="2">
    <source>
        <dbReference type="ARBA" id="ARBA00022694"/>
    </source>
</evidence>
<dbReference type="PANTHER" id="PTHR43033:SF1">
    <property type="entry name" value="TRNA(ILE)-LYSIDINE SYNTHASE-RELATED"/>
    <property type="match status" value="1"/>
</dbReference>
<evidence type="ECO:0000256" key="5">
    <source>
        <dbReference type="ARBA" id="ARBA00048539"/>
    </source>
</evidence>
<evidence type="ECO:0000256" key="4">
    <source>
        <dbReference type="ARBA" id="ARBA00022840"/>
    </source>
</evidence>
<comment type="domain">
    <text evidence="6">The N-terminal region contains the highly conserved SGGXDS motif, predicted to be a P-loop motif involved in ATP binding.</text>
</comment>
<dbReference type="PANTHER" id="PTHR43033">
    <property type="entry name" value="TRNA(ILE)-LYSIDINE SYNTHASE-RELATED"/>
    <property type="match status" value="1"/>
</dbReference>
<evidence type="ECO:0000313" key="9">
    <source>
        <dbReference type="EMBL" id="ALL14552.1"/>
    </source>
</evidence>
<dbReference type="SUPFAM" id="SSF52402">
    <property type="entry name" value="Adenine nucleotide alpha hydrolases-like"/>
    <property type="match status" value="1"/>
</dbReference>
<protein>
    <recommendedName>
        <fullName evidence="6">tRNA(Ile)-lysidine synthase</fullName>
        <ecNumber evidence="6">6.3.4.19</ecNumber>
    </recommendedName>
    <alternativeName>
        <fullName evidence="6">tRNA(Ile)-2-lysyl-cytidine synthase</fullName>
    </alternativeName>
    <alternativeName>
        <fullName evidence="6">tRNA(Ile)-lysidine synthetase</fullName>
    </alternativeName>
</protein>
<dbReference type="Gene3D" id="3.40.50.620">
    <property type="entry name" value="HUPs"/>
    <property type="match status" value="1"/>
</dbReference>
<feature type="region of interest" description="Disordered" evidence="7">
    <location>
        <begin position="209"/>
        <end position="229"/>
    </location>
</feature>
<keyword evidence="3 6" id="KW-0547">Nucleotide-binding</keyword>
<evidence type="ECO:0000256" key="7">
    <source>
        <dbReference type="SAM" id="MobiDB-lite"/>
    </source>
</evidence>
<keyword evidence="2 6" id="KW-0819">tRNA processing</keyword>
<dbReference type="InterPro" id="IPR012795">
    <property type="entry name" value="tRNA_Ile_lys_synt_N"/>
</dbReference>
<evidence type="ECO:0000313" key="10">
    <source>
        <dbReference type="Proteomes" id="UP000056905"/>
    </source>
</evidence>
<dbReference type="HAMAP" id="MF_01161">
    <property type="entry name" value="tRNA_Ile_lys_synt"/>
    <property type="match status" value="1"/>
</dbReference>
<organism evidence="9 10">
    <name type="scientific">Caulobacter henricii</name>
    <dbReference type="NCBI Taxonomy" id="69395"/>
    <lineage>
        <taxon>Bacteria</taxon>
        <taxon>Pseudomonadati</taxon>
        <taxon>Pseudomonadota</taxon>
        <taxon>Alphaproteobacteria</taxon>
        <taxon>Caulobacterales</taxon>
        <taxon>Caulobacteraceae</taxon>
        <taxon>Caulobacter</taxon>
    </lineage>
</organism>
<gene>
    <name evidence="6" type="primary">tilS</name>
    <name evidence="9" type="ORF">AQ619_15010</name>
</gene>
<comment type="catalytic activity">
    <reaction evidence="5 6">
        <text>cytidine(34) in tRNA(Ile2) + L-lysine + ATP = lysidine(34) in tRNA(Ile2) + AMP + diphosphate + H(+)</text>
        <dbReference type="Rhea" id="RHEA:43744"/>
        <dbReference type="Rhea" id="RHEA-COMP:10625"/>
        <dbReference type="Rhea" id="RHEA-COMP:10670"/>
        <dbReference type="ChEBI" id="CHEBI:15378"/>
        <dbReference type="ChEBI" id="CHEBI:30616"/>
        <dbReference type="ChEBI" id="CHEBI:32551"/>
        <dbReference type="ChEBI" id="CHEBI:33019"/>
        <dbReference type="ChEBI" id="CHEBI:82748"/>
        <dbReference type="ChEBI" id="CHEBI:83665"/>
        <dbReference type="ChEBI" id="CHEBI:456215"/>
        <dbReference type="EC" id="6.3.4.19"/>
    </reaction>
</comment>
<dbReference type="NCBIfam" id="TIGR02432">
    <property type="entry name" value="lysidine_TilS_N"/>
    <property type="match status" value="1"/>
</dbReference>
<comment type="function">
    <text evidence="6">Ligates lysine onto the cytidine present at position 34 of the AUA codon-specific tRNA(Ile) that contains the anticodon CAU, in an ATP-dependent manner. Cytidine is converted to lysidine, thus changing the amino acid specificity of the tRNA from methionine to isoleucine.</text>
</comment>
<dbReference type="GO" id="GO:0006400">
    <property type="term" value="P:tRNA modification"/>
    <property type="evidence" value="ECO:0007669"/>
    <property type="project" value="UniProtKB-UniRule"/>
</dbReference>
<dbReference type="OrthoDB" id="9807403at2"/>
<dbReference type="AlphaFoldDB" id="A0A0P0P2F9"/>
<evidence type="ECO:0000259" key="8">
    <source>
        <dbReference type="Pfam" id="PF01171"/>
    </source>
</evidence>
<keyword evidence="4 6" id="KW-0067">ATP-binding</keyword>
<dbReference type="KEGG" id="chq:AQ619_15010"/>
<dbReference type="Proteomes" id="UP000056905">
    <property type="component" value="Chromosome"/>
</dbReference>
<dbReference type="EMBL" id="CP013002">
    <property type="protein sequence ID" value="ALL14552.1"/>
    <property type="molecule type" value="Genomic_DNA"/>
</dbReference>
<dbReference type="Pfam" id="PF01171">
    <property type="entry name" value="ATP_bind_3"/>
    <property type="match status" value="1"/>
</dbReference>
<proteinExistence type="inferred from homology"/>
<dbReference type="RefSeq" id="WP_062149389.1">
    <property type="nucleotide sequence ID" value="NZ_CP013002.1"/>
</dbReference>
<comment type="subcellular location">
    <subcellularLocation>
        <location evidence="6">Cytoplasm</location>
    </subcellularLocation>
</comment>
<name>A0A0P0P2F9_9CAUL</name>
<dbReference type="InterPro" id="IPR012094">
    <property type="entry name" value="tRNA_Ile_lys_synt"/>
</dbReference>
<dbReference type="InterPro" id="IPR011063">
    <property type="entry name" value="TilS/TtcA_N"/>
</dbReference>
<evidence type="ECO:0000256" key="1">
    <source>
        <dbReference type="ARBA" id="ARBA00022598"/>
    </source>
</evidence>
<dbReference type="GO" id="GO:0005737">
    <property type="term" value="C:cytoplasm"/>
    <property type="evidence" value="ECO:0007669"/>
    <property type="project" value="UniProtKB-SubCell"/>
</dbReference>
<feature type="binding site" evidence="6">
    <location>
        <begin position="27"/>
        <end position="32"/>
    </location>
    <ligand>
        <name>ATP</name>
        <dbReference type="ChEBI" id="CHEBI:30616"/>
    </ligand>
</feature>
<evidence type="ECO:0000256" key="6">
    <source>
        <dbReference type="HAMAP-Rule" id="MF_01161"/>
    </source>
</evidence>
<comment type="similarity">
    <text evidence="6">Belongs to the tRNA(Ile)-lysidine synthase family.</text>
</comment>
<dbReference type="EC" id="6.3.4.19" evidence="6"/>
<sequence>MRLAEVSAALDRRLDPDSAAPLAVGFSGGGDSLALLILTLEWARRHGRPVLSLTVDHQLQPDSALWTQEAVRKAAALGARSLALAWTGPKPATGLSAAARRARHALLAEAARAAGARVLLLGHTADDRLEAAAMRAEGSTVSDPRIWAPSPVWPQGRDVFLLRPLLGQRRAGLRAWLTERGQTWLDDPANEDPGSTRARARRALAPAAIPATAPPEPAKPHFEGDPLGGLTLPRDAAAAHVAAACLCAAGTERPPRGERLQRLVARLRSGEAFTATLAGARIEAEADSVRFLRDAGESKRGGLGDLALAAGQTGVWDGRFEIVAGTSPVTVRALKGLAADLPEPQRKALRSVSPAARPALPVLALPSGEVTCPVLGGPAFAGDPDVRIRALVLDRFRAATGLIDQECVT</sequence>
<dbReference type="GO" id="GO:0032267">
    <property type="term" value="F:tRNA(Ile)-lysidine synthase activity"/>
    <property type="evidence" value="ECO:0007669"/>
    <property type="project" value="UniProtKB-EC"/>
</dbReference>
<keyword evidence="1 6" id="KW-0436">Ligase</keyword>
<accession>A0A0P0P2F9</accession>
<dbReference type="InterPro" id="IPR014729">
    <property type="entry name" value="Rossmann-like_a/b/a_fold"/>
</dbReference>
<dbReference type="STRING" id="69395.AQ619_15010"/>
<feature type="domain" description="tRNA(Ile)-lysidine/2-thiocytidine synthase N-terminal" evidence="8">
    <location>
        <begin position="23"/>
        <end position="202"/>
    </location>
</feature>
<dbReference type="GO" id="GO:0005524">
    <property type="term" value="F:ATP binding"/>
    <property type="evidence" value="ECO:0007669"/>
    <property type="project" value="UniProtKB-UniRule"/>
</dbReference>
<reference evidence="9 10" key="1">
    <citation type="submission" date="2015-10" db="EMBL/GenBank/DDBJ databases">
        <title>Conservation of the essential genome among Caulobacter and Brevundimonas species.</title>
        <authorList>
            <person name="Scott D."/>
            <person name="Ely B."/>
        </authorList>
    </citation>
    <scope>NUCLEOTIDE SEQUENCE [LARGE SCALE GENOMIC DNA]</scope>
    <source>
        <strain evidence="9 10">CB4</strain>
    </source>
</reference>
<keyword evidence="6" id="KW-0963">Cytoplasm</keyword>